<organism evidence="7">
    <name type="scientific">Chaetoceros debilis</name>
    <dbReference type="NCBI Taxonomy" id="122233"/>
    <lineage>
        <taxon>Eukaryota</taxon>
        <taxon>Sar</taxon>
        <taxon>Stramenopiles</taxon>
        <taxon>Ochrophyta</taxon>
        <taxon>Bacillariophyta</taxon>
        <taxon>Coscinodiscophyceae</taxon>
        <taxon>Chaetocerotophycidae</taxon>
        <taxon>Chaetocerotales</taxon>
        <taxon>Chaetocerotaceae</taxon>
        <taxon>Chaetoceros</taxon>
    </lineage>
</organism>
<feature type="domain" description="SET" evidence="5">
    <location>
        <begin position="57"/>
        <end position="183"/>
    </location>
</feature>
<evidence type="ECO:0000259" key="6">
    <source>
        <dbReference type="PROSITE" id="PS50865"/>
    </source>
</evidence>
<evidence type="ECO:0000256" key="3">
    <source>
        <dbReference type="ARBA" id="ARBA00022833"/>
    </source>
</evidence>
<keyword evidence="3" id="KW-0862">Zinc</keyword>
<evidence type="ECO:0000256" key="4">
    <source>
        <dbReference type="PROSITE-ProRule" id="PRU00134"/>
    </source>
</evidence>
<gene>
    <name evidence="7" type="ORF">CDEB00056_LOCUS18942</name>
</gene>
<evidence type="ECO:0008006" key="8">
    <source>
        <dbReference type="Google" id="ProtNLM"/>
    </source>
</evidence>
<dbReference type="SUPFAM" id="SSF144232">
    <property type="entry name" value="HIT/MYND zinc finger-like"/>
    <property type="match status" value="1"/>
</dbReference>
<dbReference type="InterPro" id="IPR001214">
    <property type="entry name" value="SET_dom"/>
</dbReference>
<dbReference type="PANTHER" id="PTHR47332">
    <property type="entry name" value="SET DOMAIN-CONTAINING PROTEIN 5"/>
    <property type="match status" value="1"/>
</dbReference>
<name>A0A7S3VE32_9STRA</name>
<dbReference type="EMBL" id="HBIO01024670">
    <property type="protein sequence ID" value="CAE0474089.1"/>
    <property type="molecule type" value="Transcribed_RNA"/>
</dbReference>
<sequence>MNMECCAYCYAEDVSLQTCSKCHKRKYCSGDCQRKDWNKPGGQCHKFYCGKTGEYGRCFEIKPAGEKGFGLYAKRDFKKFEMIVAERRLLSYDDFKRNPYIFSNMPDSERDAFMNLASSTGQIFEKFIMNGFGDEGNIFVHMSRVNHDCFANTSYAHIVDRDVQIMVAKKAIKAGEEITTSYEHLLYMSPSVRRSRLKRKYGICCERHCSICSNPTLDKRAEELNKAQREFLECLLEFSRKNTGKSELDRILKMGSDLREFYDEFEVQPSPYINLFNMLSMCCLIQNRKLDMARKFLDLSLENGNAFTGSDQEASAVTEALLLKKIVNGEMNFPTSAFKEMLSEIASSFIL</sequence>
<evidence type="ECO:0000256" key="1">
    <source>
        <dbReference type="ARBA" id="ARBA00022723"/>
    </source>
</evidence>
<feature type="domain" description="MYND-type" evidence="6">
    <location>
        <begin position="6"/>
        <end position="49"/>
    </location>
</feature>
<dbReference type="PANTHER" id="PTHR47332:SF4">
    <property type="entry name" value="SET DOMAIN-CONTAINING PROTEIN 5"/>
    <property type="match status" value="1"/>
</dbReference>
<dbReference type="InterPro" id="IPR046341">
    <property type="entry name" value="SET_dom_sf"/>
</dbReference>
<dbReference type="SUPFAM" id="SSF82199">
    <property type="entry name" value="SET domain"/>
    <property type="match status" value="1"/>
</dbReference>
<dbReference type="InterPro" id="IPR002893">
    <property type="entry name" value="Znf_MYND"/>
</dbReference>
<dbReference type="CDD" id="cd20071">
    <property type="entry name" value="SET_SMYD"/>
    <property type="match status" value="1"/>
</dbReference>
<evidence type="ECO:0000313" key="7">
    <source>
        <dbReference type="EMBL" id="CAE0474089.1"/>
    </source>
</evidence>
<keyword evidence="1" id="KW-0479">Metal-binding</keyword>
<protein>
    <recommendedName>
        <fullName evidence="8">SET domain-containing protein</fullName>
    </recommendedName>
</protein>
<keyword evidence="2 4" id="KW-0863">Zinc-finger</keyword>
<dbReference type="PROSITE" id="PS50865">
    <property type="entry name" value="ZF_MYND_2"/>
    <property type="match status" value="1"/>
</dbReference>
<dbReference type="AlphaFoldDB" id="A0A7S3VE32"/>
<evidence type="ECO:0000259" key="5">
    <source>
        <dbReference type="PROSITE" id="PS50280"/>
    </source>
</evidence>
<dbReference type="Gene3D" id="6.10.140.2220">
    <property type="match status" value="1"/>
</dbReference>
<dbReference type="SMART" id="SM00317">
    <property type="entry name" value="SET"/>
    <property type="match status" value="1"/>
</dbReference>
<dbReference type="Pfam" id="PF01753">
    <property type="entry name" value="zf-MYND"/>
    <property type="match status" value="1"/>
</dbReference>
<dbReference type="Pfam" id="PF00856">
    <property type="entry name" value="SET"/>
    <property type="match status" value="1"/>
</dbReference>
<dbReference type="Gene3D" id="2.170.270.10">
    <property type="entry name" value="SET domain"/>
    <property type="match status" value="1"/>
</dbReference>
<dbReference type="PROSITE" id="PS50280">
    <property type="entry name" value="SET"/>
    <property type="match status" value="1"/>
</dbReference>
<dbReference type="InterPro" id="IPR053185">
    <property type="entry name" value="SET_domain_protein"/>
</dbReference>
<proteinExistence type="predicted"/>
<evidence type="ECO:0000256" key="2">
    <source>
        <dbReference type="ARBA" id="ARBA00022771"/>
    </source>
</evidence>
<reference evidence="7" key="1">
    <citation type="submission" date="2021-01" db="EMBL/GenBank/DDBJ databases">
        <authorList>
            <person name="Corre E."/>
            <person name="Pelletier E."/>
            <person name="Niang G."/>
            <person name="Scheremetjew M."/>
            <person name="Finn R."/>
            <person name="Kale V."/>
            <person name="Holt S."/>
            <person name="Cochrane G."/>
            <person name="Meng A."/>
            <person name="Brown T."/>
            <person name="Cohen L."/>
        </authorList>
    </citation>
    <scope>NUCLEOTIDE SEQUENCE</scope>
    <source>
        <strain evidence="7">MM31A-1</strain>
    </source>
</reference>
<accession>A0A7S3VE32</accession>
<dbReference type="GO" id="GO:0008270">
    <property type="term" value="F:zinc ion binding"/>
    <property type="evidence" value="ECO:0007669"/>
    <property type="project" value="UniProtKB-KW"/>
</dbReference>